<proteinExistence type="predicted"/>
<dbReference type="Gene3D" id="3.40.50.1010">
    <property type="entry name" value="5'-nuclease"/>
    <property type="match status" value="1"/>
</dbReference>
<evidence type="ECO:0000313" key="3">
    <source>
        <dbReference type="Proteomes" id="UP000183417"/>
    </source>
</evidence>
<evidence type="ECO:0000313" key="2">
    <source>
        <dbReference type="EMBL" id="SDX84138.1"/>
    </source>
</evidence>
<dbReference type="Pfam" id="PF01936">
    <property type="entry name" value="NYN"/>
    <property type="match status" value="1"/>
</dbReference>
<evidence type="ECO:0000259" key="1">
    <source>
        <dbReference type="Pfam" id="PF01936"/>
    </source>
</evidence>
<dbReference type="EMBL" id="FNPE01000001">
    <property type="protein sequence ID" value="SDX84138.1"/>
    <property type="molecule type" value="Genomic_DNA"/>
</dbReference>
<dbReference type="GO" id="GO:0004540">
    <property type="term" value="F:RNA nuclease activity"/>
    <property type="evidence" value="ECO:0007669"/>
    <property type="project" value="InterPro"/>
</dbReference>
<sequence>MVFSLVAWTSTRTTIYIDGYNLYYSRLKGTPYKWLDIAALFRDRILLPQDPGAEVVAIKYFTAPVKASYARHGEASVQAQTQYLRALQAQDPGLIQIVNGFHVFEPTSLPSYQAGANPSKNNVSRVWMIEEKQTDVNLALHAYRDAVRGECDQLVICSNDSDVEPALRMLREDVPAARLGLVMPLRDRTAADGKVPNKRLTALAHWVRHHIRDDELAQSQLPLNVQTRKKPAGKPAHW</sequence>
<dbReference type="CDD" id="cd18722">
    <property type="entry name" value="PIN_NicB-like"/>
    <property type="match status" value="1"/>
</dbReference>
<name>A0A1H3F1F5_9BURK</name>
<feature type="domain" description="NYN" evidence="1">
    <location>
        <begin position="12"/>
        <end position="172"/>
    </location>
</feature>
<accession>A0A1H3F1F5</accession>
<dbReference type="InterPro" id="IPR021139">
    <property type="entry name" value="NYN"/>
</dbReference>
<organism evidence="2 3">
    <name type="scientific">Delftia lacustris</name>
    <dbReference type="NCBI Taxonomy" id="558537"/>
    <lineage>
        <taxon>Bacteria</taxon>
        <taxon>Pseudomonadati</taxon>
        <taxon>Pseudomonadota</taxon>
        <taxon>Betaproteobacteria</taxon>
        <taxon>Burkholderiales</taxon>
        <taxon>Comamonadaceae</taxon>
        <taxon>Delftia</taxon>
    </lineage>
</organism>
<reference evidence="2 3" key="1">
    <citation type="submission" date="2016-10" db="EMBL/GenBank/DDBJ databases">
        <authorList>
            <person name="de Groot N.N."/>
        </authorList>
    </citation>
    <scope>NUCLEOTIDE SEQUENCE [LARGE SCALE GENOMIC DNA]</scope>
    <source>
        <strain evidence="2 3">LMG 24775</strain>
    </source>
</reference>
<dbReference type="AlphaFoldDB" id="A0A1H3F1F5"/>
<dbReference type="Proteomes" id="UP000183417">
    <property type="component" value="Unassembled WGS sequence"/>
</dbReference>
<protein>
    <submittedName>
        <fullName evidence="2">NYN domain-containing protein</fullName>
    </submittedName>
</protein>
<gene>
    <name evidence="2" type="ORF">SAMN05421547_101432</name>
</gene>